<evidence type="ECO:0000259" key="8">
    <source>
        <dbReference type="PROSITE" id="PS51194"/>
    </source>
</evidence>
<dbReference type="RefSeq" id="XP_003081772.2">
    <property type="nucleotide sequence ID" value="XM_003081724.2"/>
</dbReference>
<dbReference type="GO" id="GO:0016787">
    <property type="term" value="F:hydrolase activity"/>
    <property type="evidence" value="ECO:0007669"/>
    <property type="project" value="UniProtKB-KW"/>
</dbReference>
<dbReference type="PROSITE" id="PS51195">
    <property type="entry name" value="Q_MOTIF"/>
    <property type="match status" value="1"/>
</dbReference>
<accession>A0A090M9T0</accession>
<dbReference type="PROSITE" id="PS51194">
    <property type="entry name" value="HELICASE_CTER"/>
    <property type="match status" value="1"/>
</dbReference>
<dbReference type="PANTHER" id="PTHR47960">
    <property type="entry name" value="DEAD-BOX ATP-DEPENDENT RNA HELICASE 50"/>
    <property type="match status" value="1"/>
</dbReference>
<feature type="compositionally biased region" description="Basic residues" evidence="6">
    <location>
        <begin position="11"/>
        <end position="31"/>
    </location>
</feature>
<dbReference type="Proteomes" id="UP000009170">
    <property type="component" value="Unassembled WGS sequence"/>
</dbReference>
<feature type="region of interest" description="Disordered" evidence="6">
    <location>
        <begin position="1"/>
        <end position="194"/>
    </location>
</feature>
<dbReference type="FunCoup" id="A0A090M9T0">
    <property type="interactions" value="510"/>
</dbReference>
<dbReference type="Pfam" id="PF00271">
    <property type="entry name" value="Helicase_C"/>
    <property type="match status" value="1"/>
</dbReference>
<evidence type="ECO:0000313" key="10">
    <source>
        <dbReference type="EMBL" id="CEF99482.1"/>
    </source>
</evidence>
<dbReference type="CDD" id="cd18787">
    <property type="entry name" value="SF2_C_DEAD"/>
    <property type="match status" value="1"/>
</dbReference>
<evidence type="ECO:0000259" key="7">
    <source>
        <dbReference type="PROSITE" id="PS51192"/>
    </source>
</evidence>
<protein>
    <submittedName>
        <fullName evidence="10">Helicase, C-terminal</fullName>
    </submittedName>
</protein>
<evidence type="ECO:0000256" key="1">
    <source>
        <dbReference type="ARBA" id="ARBA00022741"/>
    </source>
</evidence>
<evidence type="ECO:0000256" key="2">
    <source>
        <dbReference type="ARBA" id="ARBA00022801"/>
    </source>
</evidence>
<feature type="domain" description="Helicase ATP-binding" evidence="7">
    <location>
        <begin position="293"/>
        <end position="474"/>
    </location>
</feature>
<dbReference type="SMART" id="SM00487">
    <property type="entry name" value="DEXDc"/>
    <property type="match status" value="1"/>
</dbReference>
<reference evidence="10 11" key="2">
    <citation type="journal article" date="2014" name="BMC Genomics">
        <title>An improved genome of the model marine alga Ostreococcus tauri unfolds by assessing Illumina de novo assemblies.</title>
        <authorList>
            <person name="Blanc-Mathieu R."/>
            <person name="Verhelst B."/>
            <person name="Derelle E."/>
            <person name="Rombauts S."/>
            <person name="Bouget F.Y."/>
            <person name="Carre I."/>
            <person name="Chateau A."/>
            <person name="Eyre-Walker A."/>
            <person name="Grimsley N."/>
            <person name="Moreau H."/>
            <person name="Piegu B."/>
            <person name="Rivals E."/>
            <person name="Schackwitz W."/>
            <person name="Van de Peer Y."/>
            <person name="Piganeau G."/>
        </authorList>
    </citation>
    <scope>NUCLEOTIDE SEQUENCE [LARGE SCALE GENOMIC DNA]</scope>
    <source>
        <strain evidence="11">OTTH 0595 / CCAP 157/2 / RCC745</strain>
    </source>
</reference>
<name>A0A090M9T0_OSTTA</name>
<dbReference type="InterPro" id="IPR011545">
    <property type="entry name" value="DEAD/DEAH_box_helicase_dom"/>
</dbReference>
<evidence type="ECO:0000259" key="9">
    <source>
        <dbReference type="PROSITE" id="PS51195"/>
    </source>
</evidence>
<dbReference type="InterPro" id="IPR001650">
    <property type="entry name" value="Helicase_C-like"/>
</dbReference>
<dbReference type="Pfam" id="PF00270">
    <property type="entry name" value="DEAD"/>
    <property type="match status" value="1"/>
</dbReference>
<evidence type="ECO:0000256" key="6">
    <source>
        <dbReference type="SAM" id="MobiDB-lite"/>
    </source>
</evidence>
<keyword evidence="11" id="KW-1185">Reference proteome</keyword>
<evidence type="ECO:0000256" key="4">
    <source>
        <dbReference type="ARBA" id="ARBA00022840"/>
    </source>
</evidence>
<feature type="compositionally biased region" description="Basic and acidic residues" evidence="6">
    <location>
        <begin position="147"/>
        <end position="184"/>
    </location>
</feature>
<feature type="compositionally biased region" description="Basic residues" evidence="6">
    <location>
        <begin position="131"/>
        <end position="140"/>
    </location>
</feature>
<feature type="domain" description="DEAD-box RNA helicase Q" evidence="9">
    <location>
        <begin position="255"/>
        <end position="284"/>
    </location>
</feature>
<feature type="compositionally biased region" description="Basic and acidic residues" evidence="6">
    <location>
        <begin position="77"/>
        <end position="130"/>
    </location>
</feature>
<feature type="compositionally biased region" description="Acidic residues" evidence="6">
    <location>
        <begin position="185"/>
        <end position="194"/>
    </location>
</feature>
<evidence type="ECO:0000256" key="5">
    <source>
        <dbReference type="PROSITE-ProRule" id="PRU00552"/>
    </source>
</evidence>
<dbReference type="OrthoDB" id="10256233at2759"/>
<dbReference type="EMBL" id="CAID01000010">
    <property type="protein sequence ID" value="CEF99482.1"/>
    <property type="molecule type" value="Genomic_DNA"/>
</dbReference>
<dbReference type="GO" id="GO:0005524">
    <property type="term" value="F:ATP binding"/>
    <property type="evidence" value="ECO:0007669"/>
    <property type="project" value="UniProtKB-KW"/>
</dbReference>
<evidence type="ECO:0000313" key="11">
    <source>
        <dbReference type="Proteomes" id="UP000009170"/>
    </source>
</evidence>
<dbReference type="CDD" id="cd00268">
    <property type="entry name" value="DEADc"/>
    <property type="match status" value="1"/>
</dbReference>
<dbReference type="GeneID" id="9832106"/>
<keyword evidence="4" id="KW-0067">ATP-binding</keyword>
<evidence type="ECO:0000256" key="3">
    <source>
        <dbReference type="ARBA" id="ARBA00022806"/>
    </source>
</evidence>
<dbReference type="InterPro" id="IPR044742">
    <property type="entry name" value="DEAD/DEAH_RhlB"/>
</dbReference>
<dbReference type="Gene3D" id="3.40.50.300">
    <property type="entry name" value="P-loop containing nucleotide triphosphate hydrolases"/>
    <property type="match status" value="2"/>
</dbReference>
<dbReference type="GO" id="GO:0003724">
    <property type="term" value="F:RNA helicase activity"/>
    <property type="evidence" value="ECO:0007669"/>
    <property type="project" value="InterPro"/>
</dbReference>
<dbReference type="GO" id="GO:0003676">
    <property type="term" value="F:nucleic acid binding"/>
    <property type="evidence" value="ECO:0007669"/>
    <property type="project" value="InterPro"/>
</dbReference>
<comment type="caution">
    <text evidence="10">The sequence shown here is derived from an EMBL/GenBank/DDBJ whole genome shotgun (WGS) entry which is preliminary data.</text>
</comment>
<dbReference type="PROSITE" id="PS51192">
    <property type="entry name" value="HELICASE_ATP_BIND_1"/>
    <property type="match status" value="1"/>
</dbReference>
<sequence>MRVASRPSLSTKHRGSRAHASRPSAVRRRERRAVVEPAATRLYAFSPDDDRVDDDGRRDAYGYDDADERERRRREKTRAAERRGGFKILERAPSRAEATRDGRGSENEEYGRRFEDDGGRGRRDGYERRGGGRGRGRFGRGGRGGRGGRDGRDAARGGERRERGFARGRDDDRYRDDGPSYSREDEYEGDEPDDEVDWILQGLEDELEDGRRWGERQNKAYLPELLSKYVEDDFEPMVYTREPDDLDEYSFFSGARFAQLGASDEVRAALKESFKIERPSHIQAQSYRALSGDAADASQRHILLADQAGSGKTLAYLLPLLQRLQGIEAEQGRSKSKRPRLLVLTPTSELATQVRDVVKNLSFGGLRSRSLLANNVSKPRTQIEALKEGVDIVIGTPGRVARLIEEGKMLTDDVEAVVMDECDVLLGDSFEFAEQVAPIRNALRQDAQFVLVTATIPDDVLRQLKKFFESDIRVVQGPGLHRPSAGMLERLIDCSGGEIFDEESGFYRKFKALLQLLEVDRAQRTLLFCNKIETCRKIENFLKRADQDGDKYKILPYHAALSREQQQQNLKEFITSSSKTPHVLVCTDRASRGLDASRVEHVILFDFPRDPSEYVRRVGRTARGAMGEGRVSVLVIGRQVRLAREIMRRNDRGDPVEATPTNL</sequence>
<feature type="domain" description="Helicase C-terminal" evidence="8">
    <location>
        <begin position="512"/>
        <end position="663"/>
    </location>
</feature>
<dbReference type="STRING" id="70448.A0A090M9T0"/>
<keyword evidence="3 10" id="KW-0347">Helicase</keyword>
<feature type="short sequence motif" description="Q motif" evidence="5">
    <location>
        <begin position="255"/>
        <end position="284"/>
    </location>
</feature>
<dbReference type="KEGG" id="ota:OT_ostta10g03290"/>
<gene>
    <name evidence="10" type="ORF">OT_ostta10g03290</name>
</gene>
<dbReference type="InterPro" id="IPR014014">
    <property type="entry name" value="RNA_helicase_DEAD_Q_motif"/>
</dbReference>
<keyword evidence="1" id="KW-0547">Nucleotide-binding</keyword>
<dbReference type="InParanoid" id="A0A090M9T0"/>
<dbReference type="SMART" id="SM00490">
    <property type="entry name" value="HELICc"/>
    <property type="match status" value="1"/>
</dbReference>
<dbReference type="InterPro" id="IPR027417">
    <property type="entry name" value="P-loop_NTPase"/>
</dbReference>
<dbReference type="AlphaFoldDB" id="A0A090M9T0"/>
<dbReference type="InterPro" id="IPR014001">
    <property type="entry name" value="Helicase_ATP-bd"/>
</dbReference>
<reference evidence="11" key="1">
    <citation type="journal article" date="2006" name="Proc. Natl. Acad. Sci. U.S.A.">
        <title>Genome analysis of the smallest free-living eukaryote Ostreococcus tauri unveils many unique features.</title>
        <authorList>
            <person name="Derelle E."/>
            <person name="Ferraz C."/>
            <person name="Rombauts S."/>
            <person name="Rouze P."/>
            <person name="Worden A.Z."/>
            <person name="Robbens S."/>
            <person name="Partensky F."/>
            <person name="Degroeve S."/>
            <person name="Echeynie S."/>
            <person name="Cooke R."/>
            <person name="Saeys Y."/>
            <person name="Wuyts J."/>
            <person name="Jabbari K."/>
            <person name="Bowler C."/>
            <person name="Panaud O."/>
            <person name="Piegu B."/>
            <person name="Ball S.G."/>
            <person name="Ral J.-P."/>
            <person name="Bouget F.-Y."/>
            <person name="Piganeau G."/>
            <person name="De Baets B."/>
            <person name="Picard A."/>
            <person name="Delseny M."/>
            <person name="Demaille J."/>
            <person name="Van de Peer Y."/>
            <person name="Moreau H."/>
        </authorList>
    </citation>
    <scope>NUCLEOTIDE SEQUENCE [LARGE SCALE GENOMIC DNA]</scope>
    <source>
        <strain evidence="11">OTTH 0595 / CCAP 157/2 / RCC745</strain>
    </source>
</reference>
<organism evidence="10 11">
    <name type="scientific">Ostreococcus tauri</name>
    <name type="common">Marine green alga</name>
    <dbReference type="NCBI Taxonomy" id="70448"/>
    <lineage>
        <taxon>Eukaryota</taxon>
        <taxon>Viridiplantae</taxon>
        <taxon>Chlorophyta</taxon>
        <taxon>Mamiellophyceae</taxon>
        <taxon>Mamiellales</taxon>
        <taxon>Bathycoccaceae</taxon>
        <taxon>Ostreococcus</taxon>
    </lineage>
</organism>
<dbReference type="SUPFAM" id="SSF52540">
    <property type="entry name" value="P-loop containing nucleoside triphosphate hydrolases"/>
    <property type="match status" value="1"/>
</dbReference>
<proteinExistence type="predicted"/>
<keyword evidence="2" id="KW-0378">Hydrolase</keyword>